<comment type="similarity">
    <text evidence="2 8">Belongs to the alpha-carbonic anhydrase family.</text>
</comment>
<protein>
    <recommendedName>
        <fullName evidence="3 8">Carbonic anhydrase</fullName>
        <ecNumber evidence="3 8">4.2.1.1</ecNumber>
    </recommendedName>
</protein>
<dbReference type="PANTHER" id="PTHR18952">
    <property type="entry name" value="CARBONIC ANHYDRASE"/>
    <property type="match status" value="1"/>
</dbReference>
<proteinExistence type="inferred from homology"/>
<evidence type="ECO:0000256" key="5">
    <source>
        <dbReference type="ARBA" id="ARBA00022833"/>
    </source>
</evidence>
<evidence type="ECO:0000313" key="10">
    <source>
        <dbReference type="EMBL" id="KAL3078429.1"/>
    </source>
</evidence>
<comment type="cofactor">
    <cofactor evidence="1 8">
        <name>Zn(2+)</name>
        <dbReference type="ChEBI" id="CHEBI:29105"/>
    </cofactor>
</comment>
<accession>A0ABD2IE69</accession>
<keyword evidence="5 8" id="KW-0862">Zinc</keyword>
<feature type="signal peptide" evidence="8">
    <location>
        <begin position="1"/>
        <end position="25"/>
    </location>
</feature>
<keyword evidence="8" id="KW-0732">Signal</keyword>
<evidence type="ECO:0000256" key="4">
    <source>
        <dbReference type="ARBA" id="ARBA00022723"/>
    </source>
</evidence>
<dbReference type="SUPFAM" id="SSF51069">
    <property type="entry name" value="Carbonic anhydrase"/>
    <property type="match status" value="1"/>
</dbReference>
<dbReference type="GO" id="GO:0008270">
    <property type="term" value="F:zinc ion binding"/>
    <property type="evidence" value="ECO:0007669"/>
    <property type="project" value="UniProtKB-UniRule"/>
</dbReference>
<evidence type="ECO:0000256" key="6">
    <source>
        <dbReference type="ARBA" id="ARBA00023239"/>
    </source>
</evidence>
<name>A0ABD2IE69_HETSC</name>
<dbReference type="SMART" id="SM01057">
    <property type="entry name" value="Carb_anhydrase"/>
    <property type="match status" value="1"/>
</dbReference>
<gene>
    <name evidence="10" type="ORF">niasHS_011425</name>
</gene>
<organism evidence="10 11">
    <name type="scientific">Heterodera schachtii</name>
    <name type="common">Sugarbeet cyst nematode worm</name>
    <name type="synonym">Tylenchus schachtii</name>
    <dbReference type="NCBI Taxonomy" id="97005"/>
    <lineage>
        <taxon>Eukaryota</taxon>
        <taxon>Metazoa</taxon>
        <taxon>Ecdysozoa</taxon>
        <taxon>Nematoda</taxon>
        <taxon>Chromadorea</taxon>
        <taxon>Rhabditida</taxon>
        <taxon>Tylenchina</taxon>
        <taxon>Tylenchomorpha</taxon>
        <taxon>Tylenchoidea</taxon>
        <taxon>Heteroderidae</taxon>
        <taxon>Heteroderinae</taxon>
        <taxon>Heterodera</taxon>
    </lineage>
</organism>
<feature type="chain" id="PRO_5044534798" description="Carbonic anhydrase" evidence="8">
    <location>
        <begin position="26"/>
        <end position="287"/>
    </location>
</feature>
<dbReference type="AlphaFoldDB" id="A0ABD2IE69"/>
<keyword evidence="6 8" id="KW-0456">Lyase</keyword>
<dbReference type="InterPro" id="IPR001148">
    <property type="entry name" value="CA_dom"/>
</dbReference>
<dbReference type="EMBL" id="JBICCN010000311">
    <property type="protein sequence ID" value="KAL3078429.1"/>
    <property type="molecule type" value="Genomic_DNA"/>
</dbReference>
<feature type="domain" description="Alpha-carbonic anhydrase" evidence="9">
    <location>
        <begin position="44"/>
        <end position="287"/>
    </location>
</feature>
<dbReference type="Proteomes" id="UP001620645">
    <property type="component" value="Unassembled WGS sequence"/>
</dbReference>
<evidence type="ECO:0000256" key="2">
    <source>
        <dbReference type="ARBA" id="ARBA00010718"/>
    </source>
</evidence>
<comment type="catalytic activity">
    <reaction evidence="7 8">
        <text>hydrogencarbonate + H(+) = CO2 + H2O</text>
        <dbReference type="Rhea" id="RHEA:10748"/>
        <dbReference type="ChEBI" id="CHEBI:15377"/>
        <dbReference type="ChEBI" id="CHEBI:15378"/>
        <dbReference type="ChEBI" id="CHEBI:16526"/>
        <dbReference type="ChEBI" id="CHEBI:17544"/>
        <dbReference type="EC" id="4.2.1.1"/>
    </reaction>
</comment>
<evidence type="ECO:0000256" key="8">
    <source>
        <dbReference type="RuleBase" id="RU367011"/>
    </source>
</evidence>
<evidence type="ECO:0000313" key="11">
    <source>
        <dbReference type="Proteomes" id="UP001620645"/>
    </source>
</evidence>
<dbReference type="Pfam" id="PF00194">
    <property type="entry name" value="Carb_anhydrase"/>
    <property type="match status" value="1"/>
</dbReference>
<dbReference type="InterPro" id="IPR023561">
    <property type="entry name" value="Carbonic_anhydrase_a-class"/>
</dbReference>
<dbReference type="CDD" id="cd00326">
    <property type="entry name" value="alpha_CA"/>
    <property type="match status" value="1"/>
</dbReference>
<keyword evidence="11" id="KW-1185">Reference proteome</keyword>
<dbReference type="PROSITE" id="PS51144">
    <property type="entry name" value="ALPHA_CA_2"/>
    <property type="match status" value="1"/>
</dbReference>
<dbReference type="PANTHER" id="PTHR18952:SF141">
    <property type="entry name" value="CARBONIC ANHYDRASE"/>
    <property type="match status" value="1"/>
</dbReference>
<dbReference type="PROSITE" id="PS00162">
    <property type="entry name" value="ALPHA_CA_1"/>
    <property type="match status" value="1"/>
</dbReference>
<evidence type="ECO:0000256" key="7">
    <source>
        <dbReference type="ARBA" id="ARBA00048348"/>
    </source>
</evidence>
<dbReference type="Gene3D" id="3.10.200.10">
    <property type="entry name" value="Alpha carbonic anhydrase"/>
    <property type="match status" value="1"/>
</dbReference>
<dbReference type="InterPro" id="IPR018338">
    <property type="entry name" value="Carbonic_anhydrase_a-class_CS"/>
</dbReference>
<reference evidence="10 11" key="1">
    <citation type="submission" date="2024-10" db="EMBL/GenBank/DDBJ databases">
        <authorList>
            <person name="Kim D."/>
        </authorList>
    </citation>
    <scope>NUCLEOTIDE SEQUENCE [LARGE SCALE GENOMIC DNA]</scope>
    <source>
        <strain evidence="10">Taebaek</strain>
    </source>
</reference>
<dbReference type="EC" id="4.2.1.1" evidence="3 8"/>
<comment type="function">
    <text evidence="8">Reversible hydration of carbon dioxide.</text>
</comment>
<evidence type="ECO:0000256" key="3">
    <source>
        <dbReference type="ARBA" id="ARBA00012925"/>
    </source>
</evidence>
<dbReference type="InterPro" id="IPR036398">
    <property type="entry name" value="CA_dom_sf"/>
</dbReference>
<dbReference type="GO" id="GO:0004089">
    <property type="term" value="F:carbonate dehydratase activity"/>
    <property type="evidence" value="ECO:0007669"/>
    <property type="project" value="UniProtKB-UniRule"/>
</dbReference>
<evidence type="ECO:0000259" key="9">
    <source>
        <dbReference type="PROSITE" id="PS51144"/>
    </source>
</evidence>
<comment type="caution">
    <text evidence="10">The sequence shown here is derived from an EMBL/GenBank/DDBJ whole genome shotgun (WGS) entry which is preliminary data.</text>
</comment>
<sequence>MCRFFYCQWFCAIYAVLFLPTQIRCCHPEGRAPRELIHVPSAHKTFNYEEFERWGGQCQTGQRQSPIDIRKEWFAENRTPPILFVNYDKQHTVKMHNDGHKVEVDGFDTWPERPFITDGGLGSSKYLLAQFHFHWSQNGDGSEHTVNGQHFDAELHLVHIKEGLTTEEAYRTPDGYAVVGILYKTASIGRPLVALQNGLSQVTKADASVQIDNCMPNVLLPTDLNSFFRYNGSMTTPDCEEAVVWSVYEVPRFNNAELIQLLRTIQGEDGKPIRTNVRPVQTFSRRA</sequence>
<keyword evidence="4 8" id="KW-0479">Metal-binding</keyword>
<evidence type="ECO:0000256" key="1">
    <source>
        <dbReference type="ARBA" id="ARBA00001947"/>
    </source>
</evidence>